<evidence type="ECO:0000313" key="5">
    <source>
        <dbReference type="Proteomes" id="UP000005237"/>
    </source>
</evidence>
<dbReference type="Proteomes" id="UP000005237">
    <property type="component" value="Unassembled WGS sequence"/>
</dbReference>
<evidence type="ECO:0000256" key="1">
    <source>
        <dbReference type="SAM" id="Coils"/>
    </source>
</evidence>
<feature type="region of interest" description="Disordered" evidence="2">
    <location>
        <begin position="381"/>
        <end position="451"/>
    </location>
</feature>
<feature type="transmembrane region" description="Helical" evidence="3">
    <location>
        <begin position="21"/>
        <end position="40"/>
    </location>
</feature>
<feature type="compositionally biased region" description="Basic and acidic residues" evidence="2">
    <location>
        <begin position="413"/>
        <end position="422"/>
    </location>
</feature>
<keyword evidence="1" id="KW-0175">Coiled coil</keyword>
<keyword evidence="3" id="KW-0472">Membrane</keyword>
<protein>
    <submittedName>
        <fullName evidence="4">Uncharacterized protein</fullName>
    </submittedName>
</protein>
<sequence length="489" mass="56202">MPAAPHKPASTYNMLRTCFHCIFFATCLLLVAILGVYFLAATPELFRSTPSIDKPQMEALISSNKIDGSSEKSSESIMAVPLARVVVVQDISSNSDEQKKNVVDGSVEEKFNGNMDRPLHPDEIEQYRMMEARQQYQQMMEERMFMQQMMAMRMLRMRRLQAAFYQQQQMKMAFMQQQQQQSQEEAARQQWAERARYEEEQRRQWEAQQAFAQQQRAQAFWQQHQMEIQQAQMQQQQQQQPQQFWPRPHWQRPSVWQQPPQQFFFPAQQQGQQQPQQFAPQTQEAQLPQQPQPEPFFQPIPQPSVHDKIYEELQKKSQNIPVNAPTRQIWTAITPTPAPEESGVPEVNTAAGPLSSTPIPDAAEVSDTILRDIFSAFDEQKNSEAANKELTTEKPTIEGDAERAKGAVVIEDSFPRIEERTTTPEAVKSPADEESDEDLDTPDVSVTDHEKELDPFAAVLKFFENNPPHDVVSDEATATEKPVEKPIVL</sequence>
<feature type="compositionally biased region" description="Low complexity" evidence="2">
    <location>
        <begin position="232"/>
        <end position="243"/>
    </location>
</feature>
<feature type="compositionally biased region" description="Acidic residues" evidence="2">
    <location>
        <begin position="432"/>
        <end position="441"/>
    </location>
</feature>
<evidence type="ECO:0000256" key="3">
    <source>
        <dbReference type="SAM" id="Phobius"/>
    </source>
</evidence>
<name>A0A8R1DE30_CAEJA</name>
<evidence type="ECO:0000313" key="4">
    <source>
        <dbReference type="EnsemblMetazoa" id="CJA00039.1"/>
    </source>
</evidence>
<feature type="compositionally biased region" description="Basic and acidic residues" evidence="2">
    <location>
        <begin position="381"/>
        <end position="405"/>
    </location>
</feature>
<keyword evidence="5" id="KW-1185">Reference proteome</keyword>
<feature type="region of interest" description="Disordered" evidence="2">
    <location>
        <begin position="267"/>
        <end position="292"/>
    </location>
</feature>
<dbReference type="EnsemblMetazoa" id="CJA00039.1">
    <property type="protein sequence ID" value="CJA00039.1"/>
    <property type="gene ID" value="WBGene00119242"/>
</dbReference>
<organism evidence="4 5">
    <name type="scientific">Caenorhabditis japonica</name>
    <dbReference type="NCBI Taxonomy" id="281687"/>
    <lineage>
        <taxon>Eukaryota</taxon>
        <taxon>Metazoa</taxon>
        <taxon>Ecdysozoa</taxon>
        <taxon>Nematoda</taxon>
        <taxon>Chromadorea</taxon>
        <taxon>Rhabditida</taxon>
        <taxon>Rhabditina</taxon>
        <taxon>Rhabditomorpha</taxon>
        <taxon>Rhabditoidea</taxon>
        <taxon>Rhabditidae</taxon>
        <taxon>Peloderinae</taxon>
        <taxon>Caenorhabditis</taxon>
    </lineage>
</organism>
<feature type="region of interest" description="Disordered" evidence="2">
    <location>
        <begin position="466"/>
        <end position="489"/>
    </location>
</feature>
<keyword evidence="3" id="KW-1133">Transmembrane helix</keyword>
<reference evidence="5" key="1">
    <citation type="submission" date="2010-08" db="EMBL/GenBank/DDBJ databases">
        <authorList>
            <consortium name="Caenorhabditis japonica Sequencing Consortium"/>
            <person name="Wilson R.K."/>
        </authorList>
    </citation>
    <scope>NUCLEOTIDE SEQUENCE [LARGE SCALE GENOMIC DNA]</scope>
    <source>
        <strain evidence="5">DF5081</strain>
    </source>
</reference>
<accession>A0A8R1DE30</accession>
<feature type="region of interest" description="Disordered" evidence="2">
    <location>
        <begin position="336"/>
        <end position="361"/>
    </location>
</feature>
<feature type="region of interest" description="Disordered" evidence="2">
    <location>
        <begin position="232"/>
        <end position="254"/>
    </location>
</feature>
<evidence type="ECO:0000256" key="2">
    <source>
        <dbReference type="SAM" id="MobiDB-lite"/>
    </source>
</evidence>
<reference evidence="4" key="2">
    <citation type="submission" date="2022-06" db="UniProtKB">
        <authorList>
            <consortium name="EnsemblMetazoa"/>
        </authorList>
    </citation>
    <scope>IDENTIFICATION</scope>
    <source>
        <strain evidence="4">DF5081</strain>
    </source>
</reference>
<keyword evidence="3" id="KW-0812">Transmembrane</keyword>
<feature type="compositionally biased region" description="Low complexity" evidence="2">
    <location>
        <begin position="267"/>
        <end position="289"/>
    </location>
</feature>
<feature type="coiled-coil region" evidence="1">
    <location>
        <begin position="129"/>
        <end position="185"/>
    </location>
</feature>
<proteinExistence type="predicted"/>